<dbReference type="PROSITE" id="PS50928">
    <property type="entry name" value="ABC_TM1"/>
    <property type="match status" value="1"/>
</dbReference>
<feature type="transmembrane region" description="Helical" evidence="9">
    <location>
        <begin position="324"/>
        <end position="353"/>
    </location>
</feature>
<feature type="coiled-coil region" evidence="10">
    <location>
        <begin position="242"/>
        <end position="269"/>
    </location>
</feature>
<evidence type="ECO:0000256" key="4">
    <source>
        <dbReference type="ARBA" id="ARBA00022448"/>
    </source>
</evidence>
<comment type="caution">
    <text evidence="12">The sequence shown here is derived from an EMBL/GenBank/DDBJ whole genome shotgun (WGS) entry which is preliminary data.</text>
</comment>
<dbReference type="SUPFAM" id="SSF161098">
    <property type="entry name" value="MetI-like"/>
    <property type="match status" value="1"/>
</dbReference>
<evidence type="ECO:0000256" key="9">
    <source>
        <dbReference type="RuleBase" id="RU363043"/>
    </source>
</evidence>
<dbReference type="InterPro" id="IPR005672">
    <property type="entry name" value="Phosphate_PstA"/>
</dbReference>
<dbReference type="PANTHER" id="PTHR43470">
    <property type="entry name" value="PHOSPHATE TRANSPORT SYSTEM PERMEASE PROTEIN PSTA-RELATED"/>
    <property type="match status" value="1"/>
</dbReference>
<evidence type="ECO:0000313" key="13">
    <source>
        <dbReference type="Proteomes" id="UP000003704"/>
    </source>
</evidence>
<dbReference type="CDD" id="cd06261">
    <property type="entry name" value="TM_PBP2"/>
    <property type="match status" value="1"/>
</dbReference>
<feature type="transmembrane region" description="Helical" evidence="9">
    <location>
        <begin position="373"/>
        <end position="397"/>
    </location>
</feature>
<keyword evidence="10" id="KW-0175">Coiled coil</keyword>
<dbReference type="STRING" id="1172194.WQQ_31920"/>
<evidence type="ECO:0000259" key="11">
    <source>
        <dbReference type="PROSITE" id="PS50928"/>
    </source>
</evidence>
<dbReference type="NCBIfam" id="TIGR00974">
    <property type="entry name" value="3a0107s02c"/>
    <property type="match status" value="1"/>
</dbReference>
<keyword evidence="13" id="KW-1185">Reference proteome</keyword>
<dbReference type="InterPro" id="IPR000515">
    <property type="entry name" value="MetI-like"/>
</dbReference>
<evidence type="ECO:0000256" key="6">
    <source>
        <dbReference type="ARBA" id="ARBA00022692"/>
    </source>
</evidence>
<evidence type="ECO:0000256" key="5">
    <source>
        <dbReference type="ARBA" id="ARBA00022475"/>
    </source>
</evidence>
<comment type="subcellular location">
    <subcellularLocation>
        <location evidence="9">Cell inner membrane</location>
        <topology evidence="9">Multi-pass membrane protein</topology>
    </subcellularLocation>
    <subcellularLocation>
        <location evidence="1">Cell membrane</location>
        <topology evidence="1">Multi-pass membrane protein</topology>
    </subcellularLocation>
</comment>
<evidence type="ECO:0000256" key="3">
    <source>
        <dbReference type="ARBA" id="ARBA00016864"/>
    </source>
</evidence>
<dbReference type="GO" id="GO:0005315">
    <property type="term" value="F:phosphate transmembrane transporter activity"/>
    <property type="evidence" value="ECO:0007669"/>
    <property type="project" value="InterPro"/>
</dbReference>
<feature type="transmembrane region" description="Helical" evidence="9">
    <location>
        <begin position="461"/>
        <end position="482"/>
    </location>
</feature>
<reference evidence="12 13" key="1">
    <citation type="journal article" date="2012" name="J. Bacteriol.">
        <title>Genome Sequence of n-Alkane-Degrading Hydrocarboniphaga effusa Strain AP103T (ATCC BAA-332T).</title>
        <authorList>
            <person name="Chang H.K."/>
            <person name="Zylstra G.J."/>
            <person name="Chae J.C."/>
        </authorList>
    </citation>
    <scope>NUCLEOTIDE SEQUENCE [LARGE SCALE GENOMIC DNA]</scope>
    <source>
        <strain evidence="12 13">AP103</strain>
    </source>
</reference>
<feature type="transmembrane region" description="Helical" evidence="9">
    <location>
        <begin position="541"/>
        <end position="563"/>
    </location>
</feature>
<keyword evidence="6 9" id="KW-0812">Transmembrane</keyword>
<evidence type="ECO:0000256" key="1">
    <source>
        <dbReference type="ARBA" id="ARBA00004651"/>
    </source>
</evidence>
<dbReference type="PATRIC" id="fig|1172194.4.peg.3093"/>
<gene>
    <name evidence="12" type="ORF">WQQ_31920</name>
</gene>
<dbReference type="AlphaFoldDB" id="I8T6Q3"/>
<keyword evidence="8 9" id="KW-0472">Membrane</keyword>
<dbReference type="EMBL" id="AKGD01000002">
    <property type="protein sequence ID" value="EIT69610.1"/>
    <property type="molecule type" value="Genomic_DNA"/>
</dbReference>
<evidence type="ECO:0000256" key="8">
    <source>
        <dbReference type="ARBA" id="ARBA00023136"/>
    </source>
</evidence>
<proteinExistence type="inferred from homology"/>
<evidence type="ECO:0000313" key="12">
    <source>
        <dbReference type="EMBL" id="EIT69610.1"/>
    </source>
</evidence>
<comment type="similarity">
    <text evidence="2 9">Belongs to the binding-protein-dependent transport system permease family. CysTW subfamily.</text>
</comment>
<accession>I8T6Q3</accession>
<feature type="domain" description="ABC transmembrane type-1" evidence="11">
    <location>
        <begin position="328"/>
        <end position="560"/>
    </location>
</feature>
<dbReference type="GO" id="GO:0005886">
    <property type="term" value="C:plasma membrane"/>
    <property type="evidence" value="ECO:0007669"/>
    <property type="project" value="UniProtKB-SubCell"/>
</dbReference>
<dbReference type="InterPro" id="IPR035906">
    <property type="entry name" value="MetI-like_sf"/>
</dbReference>
<dbReference type="Pfam" id="PF00528">
    <property type="entry name" value="BPD_transp_1"/>
    <property type="match status" value="1"/>
</dbReference>
<keyword evidence="4" id="KW-0813">Transport</keyword>
<evidence type="ECO:0000256" key="10">
    <source>
        <dbReference type="SAM" id="Coils"/>
    </source>
</evidence>
<keyword evidence="7 9" id="KW-1133">Transmembrane helix</keyword>
<dbReference type="Proteomes" id="UP000003704">
    <property type="component" value="Unassembled WGS sequence"/>
</dbReference>
<keyword evidence="5 9" id="KW-1003">Cell membrane</keyword>
<sequence length="576" mass="63584">MANIADEIAAAMPKTLVAQDTRGVGAYVRSGAPYVWVTAAAIAFAFIITLSLLILTATRGLPHFWPADLVQGRYQATGEEAVPLLVEIRSTEEVTSERLKGAGMQITDDKPLHERLLVKVANRDVYGADFRYLLSDWFVERSTPESAGVFERVEWGNFHGFLEGVEENGTRVADASKAWDAFDERLDRADDLRGQIRDIEKGEISSINYALEQLRLDERRLQLKGRTRENAAADYAEIDDQRKHEQASYEKLRVELDKLKQELARDTLVIKTVDGNEVKLPLAKVLDGYRPNDMGVFAKTIFFFRKLGEFVSEDPREANTEGGIFPAIFGTVMMVIIMSIVVMPFGVLAALYLREYAKQGFVTQAIRIAVNNLAGVPSIVYGMFGLGFFVYFVGAAIDRAFYAESLPAPTFGTPGILWSSLTLALLTLPVVIVATEEGLARIPRSVREASLALGATKAETLWRVVLPMASPAMMTGLILAIARAAGEVAPLMLVGVVKLAPSLPLDGDTPFVHLERKFMHLGFHIYDVGFQSPNVEAARPLVYATAFLLVLVILALNLSAISIRNRLRERYKALEA</sequence>
<evidence type="ECO:0000256" key="7">
    <source>
        <dbReference type="ARBA" id="ARBA00022989"/>
    </source>
</evidence>
<protein>
    <recommendedName>
        <fullName evidence="3 9">Phosphate transport system permease protein PstA</fullName>
    </recommendedName>
</protein>
<dbReference type="Gene3D" id="1.10.3720.10">
    <property type="entry name" value="MetI-like"/>
    <property type="match status" value="1"/>
</dbReference>
<dbReference type="PANTHER" id="PTHR43470:SF6">
    <property type="entry name" value="PHOSPHATE TRANSPORT SYSTEM PERMEASE PROTEIN PSTA"/>
    <property type="match status" value="1"/>
</dbReference>
<dbReference type="GO" id="GO:0035435">
    <property type="term" value="P:phosphate ion transmembrane transport"/>
    <property type="evidence" value="ECO:0007669"/>
    <property type="project" value="InterPro"/>
</dbReference>
<evidence type="ECO:0000256" key="2">
    <source>
        <dbReference type="ARBA" id="ARBA00007069"/>
    </source>
</evidence>
<organism evidence="12 13">
    <name type="scientific">Hydrocarboniphaga effusa AP103</name>
    <dbReference type="NCBI Taxonomy" id="1172194"/>
    <lineage>
        <taxon>Bacteria</taxon>
        <taxon>Pseudomonadati</taxon>
        <taxon>Pseudomonadota</taxon>
        <taxon>Gammaproteobacteria</taxon>
        <taxon>Nevskiales</taxon>
        <taxon>Nevskiaceae</taxon>
        <taxon>Hydrocarboniphaga</taxon>
    </lineage>
</organism>
<name>I8T6Q3_9GAMM</name>
<feature type="transmembrane region" description="Helical" evidence="9">
    <location>
        <begin position="34"/>
        <end position="55"/>
    </location>
</feature>
<feature type="transmembrane region" description="Helical" evidence="9">
    <location>
        <begin position="417"/>
        <end position="440"/>
    </location>
</feature>